<dbReference type="EMBL" id="MU277232">
    <property type="protein sequence ID" value="KAI0058761.1"/>
    <property type="molecule type" value="Genomic_DNA"/>
</dbReference>
<protein>
    <submittedName>
        <fullName evidence="1">Uncharacterized protein</fullName>
    </submittedName>
</protein>
<reference evidence="1" key="2">
    <citation type="journal article" date="2022" name="New Phytol.">
        <title>Evolutionary transition to the ectomycorrhizal habit in the genomes of a hyperdiverse lineage of mushroom-forming fungi.</title>
        <authorList>
            <person name="Looney B."/>
            <person name="Miyauchi S."/>
            <person name="Morin E."/>
            <person name="Drula E."/>
            <person name="Courty P.E."/>
            <person name="Kohler A."/>
            <person name="Kuo A."/>
            <person name="LaButti K."/>
            <person name="Pangilinan J."/>
            <person name="Lipzen A."/>
            <person name="Riley R."/>
            <person name="Andreopoulos W."/>
            <person name="He G."/>
            <person name="Johnson J."/>
            <person name="Nolan M."/>
            <person name="Tritt A."/>
            <person name="Barry K.W."/>
            <person name="Grigoriev I.V."/>
            <person name="Nagy L.G."/>
            <person name="Hibbett D."/>
            <person name="Henrissat B."/>
            <person name="Matheny P.B."/>
            <person name="Labbe J."/>
            <person name="Martin F.M."/>
        </authorList>
    </citation>
    <scope>NUCLEOTIDE SEQUENCE</scope>
    <source>
        <strain evidence="1">HHB10654</strain>
    </source>
</reference>
<proteinExistence type="predicted"/>
<gene>
    <name evidence="1" type="ORF">BV25DRAFT_1829753</name>
</gene>
<evidence type="ECO:0000313" key="2">
    <source>
        <dbReference type="Proteomes" id="UP000814140"/>
    </source>
</evidence>
<dbReference type="Proteomes" id="UP000814140">
    <property type="component" value="Unassembled WGS sequence"/>
</dbReference>
<reference evidence="1" key="1">
    <citation type="submission" date="2021-03" db="EMBL/GenBank/DDBJ databases">
        <authorList>
            <consortium name="DOE Joint Genome Institute"/>
            <person name="Ahrendt S."/>
            <person name="Looney B.P."/>
            <person name="Miyauchi S."/>
            <person name="Morin E."/>
            <person name="Drula E."/>
            <person name="Courty P.E."/>
            <person name="Chicoki N."/>
            <person name="Fauchery L."/>
            <person name="Kohler A."/>
            <person name="Kuo A."/>
            <person name="Labutti K."/>
            <person name="Pangilinan J."/>
            <person name="Lipzen A."/>
            <person name="Riley R."/>
            <person name="Andreopoulos W."/>
            <person name="He G."/>
            <person name="Johnson J."/>
            <person name="Barry K.W."/>
            <person name="Grigoriev I.V."/>
            <person name="Nagy L."/>
            <person name="Hibbett D."/>
            <person name="Henrissat B."/>
            <person name="Matheny P.B."/>
            <person name="Labbe J."/>
            <person name="Martin F."/>
        </authorList>
    </citation>
    <scope>NUCLEOTIDE SEQUENCE</scope>
    <source>
        <strain evidence="1">HHB10654</strain>
    </source>
</reference>
<name>A0ACB8SSR5_9AGAM</name>
<comment type="caution">
    <text evidence="1">The sequence shown here is derived from an EMBL/GenBank/DDBJ whole genome shotgun (WGS) entry which is preliminary data.</text>
</comment>
<sequence>MLSSPLPNPLRVLLAVVLLPLAAHAYFQVTSPSKGVQWANNQTYPISWSKGLFDGVDTFDLELSRLGTDGLVFVAKDVPSYTGTLNVALQNVPPADDYFLLFLNSTHGVMYGNSQQFSIAATGTNNASAPQPDGSKPTVTVSGGPNPTAVFATTFPPSSNGAFGWMAVSGTMAHVVALTSVATIGLMSGAWMVL</sequence>
<organism evidence="1 2">
    <name type="scientific">Artomyces pyxidatus</name>
    <dbReference type="NCBI Taxonomy" id="48021"/>
    <lineage>
        <taxon>Eukaryota</taxon>
        <taxon>Fungi</taxon>
        <taxon>Dikarya</taxon>
        <taxon>Basidiomycota</taxon>
        <taxon>Agaricomycotina</taxon>
        <taxon>Agaricomycetes</taxon>
        <taxon>Russulales</taxon>
        <taxon>Auriscalpiaceae</taxon>
        <taxon>Artomyces</taxon>
    </lineage>
</organism>
<keyword evidence="2" id="KW-1185">Reference proteome</keyword>
<evidence type="ECO:0000313" key="1">
    <source>
        <dbReference type="EMBL" id="KAI0058761.1"/>
    </source>
</evidence>
<accession>A0ACB8SSR5</accession>